<dbReference type="PANTHER" id="PTHR43174:SF1">
    <property type="entry name" value="UDP-N-ACETYLGLUCOSAMINE 2-EPIMERASE"/>
    <property type="match status" value="1"/>
</dbReference>
<feature type="compositionally biased region" description="Low complexity" evidence="2">
    <location>
        <begin position="357"/>
        <end position="370"/>
    </location>
</feature>
<evidence type="ECO:0000256" key="2">
    <source>
        <dbReference type="SAM" id="MobiDB-lite"/>
    </source>
</evidence>
<dbReference type="EC" id="5.1.3.14" evidence="4"/>
<gene>
    <name evidence="4" type="primary">wecB</name>
    <name evidence="4" type="ORF">PO587_07115</name>
</gene>
<organism evidence="4 5">
    <name type="scientific">Streptomyces gilvifuscus</name>
    <dbReference type="NCBI Taxonomy" id="1550617"/>
    <lineage>
        <taxon>Bacteria</taxon>
        <taxon>Bacillati</taxon>
        <taxon>Actinomycetota</taxon>
        <taxon>Actinomycetes</taxon>
        <taxon>Kitasatosporales</taxon>
        <taxon>Streptomycetaceae</taxon>
        <taxon>Streptomyces</taxon>
    </lineage>
</organism>
<protein>
    <submittedName>
        <fullName evidence="4">UDP-N-acetylglucosamine 2-epimerase (Non-hydrolyzing)</fullName>
        <ecNumber evidence="4">5.1.3.14</ecNumber>
    </submittedName>
</protein>
<evidence type="ECO:0000313" key="4">
    <source>
        <dbReference type="EMBL" id="MDC2954222.1"/>
    </source>
</evidence>
<dbReference type="CDD" id="cd03786">
    <property type="entry name" value="GTB_UDP-GlcNAc_2-Epimerase"/>
    <property type="match status" value="1"/>
</dbReference>
<dbReference type="PANTHER" id="PTHR43174">
    <property type="entry name" value="UDP-N-ACETYLGLUCOSAMINE 2-EPIMERASE"/>
    <property type="match status" value="1"/>
</dbReference>
<dbReference type="InterPro" id="IPR003331">
    <property type="entry name" value="UDP_GlcNAc_Epimerase_2_dom"/>
</dbReference>
<proteinExistence type="inferred from homology"/>
<feature type="region of interest" description="Disordered" evidence="2">
    <location>
        <begin position="351"/>
        <end position="385"/>
    </location>
</feature>
<accession>A0ABT5FNX4</accession>
<keyword evidence="1 4" id="KW-0413">Isomerase</keyword>
<evidence type="ECO:0000256" key="1">
    <source>
        <dbReference type="RuleBase" id="RU003513"/>
    </source>
</evidence>
<reference evidence="4 5" key="1">
    <citation type="journal article" date="2015" name="Int. J. Syst. Evol. Microbiol.">
        <title>Streptomyces gilvifuscus sp. nov., an actinomycete that produces antibacterial compounds isolated from soil.</title>
        <authorList>
            <person name="Nguyen T.M."/>
            <person name="Kim J."/>
        </authorList>
    </citation>
    <scope>NUCLEOTIDE SEQUENCE [LARGE SCALE GENOMIC DNA]</scope>
    <source>
        <strain evidence="4 5">T113</strain>
    </source>
</reference>
<dbReference type="Pfam" id="PF02350">
    <property type="entry name" value="Epimerase_2"/>
    <property type="match status" value="1"/>
</dbReference>
<keyword evidence="5" id="KW-1185">Reference proteome</keyword>
<dbReference type="InterPro" id="IPR029767">
    <property type="entry name" value="WecB-like"/>
</dbReference>
<dbReference type="NCBIfam" id="TIGR00236">
    <property type="entry name" value="wecB"/>
    <property type="match status" value="1"/>
</dbReference>
<evidence type="ECO:0000313" key="5">
    <source>
        <dbReference type="Proteomes" id="UP001221328"/>
    </source>
</evidence>
<evidence type="ECO:0000259" key="3">
    <source>
        <dbReference type="Pfam" id="PF02350"/>
    </source>
</evidence>
<dbReference type="SUPFAM" id="SSF53756">
    <property type="entry name" value="UDP-Glycosyltransferase/glycogen phosphorylase"/>
    <property type="match status" value="1"/>
</dbReference>
<name>A0ABT5FNX4_9ACTN</name>
<feature type="compositionally biased region" description="Basic and acidic residues" evidence="2">
    <location>
        <begin position="371"/>
        <end position="385"/>
    </location>
</feature>
<sequence length="385" mass="41183">MPRIVCVAGARPNYMKIKPVMDALEGRGAEVLLVHTGQHYDPAMNDVFFADLGIRPPDRFLGVGSGTHAEQTGRVMTAFEPLLEEVSPDIVVVVGDINSTLACALVTAKAGPLLAHVEAGLRSRDWSMPEEVNRVATDRVADHLLAPSPDAVDNLRAEGYREDQIHLVGNVMIDTLLTNLARARASDVLARHGLTRGEFGLVTLHRPANVDDPAVLTGLLKALGEIAGRCPLLLPVHPRAAGRLAEIGVPGGIRLVPPAGYLDFIALQDAARVVLTDSGGVQEETTALGVPCVTLRDNTERPITVEQGTNVLAGRDPERIVATVNRVLDDPPAPRRPELWDGRASDRIADVLLNGGTASTRPRPTSLPRPKSADRPGPEDRTLPI</sequence>
<dbReference type="Gene3D" id="3.40.50.2000">
    <property type="entry name" value="Glycogen Phosphorylase B"/>
    <property type="match status" value="2"/>
</dbReference>
<feature type="domain" description="UDP-N-acetylglucosamine 2-epimerase" evidence="3">
    <location>
        <begin position="27"/>
        <end position="352"/>
    </location>
</feature>
<dbReference type="Proteomes" id="UP001221328">
    <property type="component" value="Unassembled WGS sequence"/>
</dbReference>
<dbReference type="RefSeq" id="WP_272174514.1">
    <property type="nucleotide sequence ID" value="NZ_JAQOSK010000002.1"/>
</dbReference>
<comment type="caution">
    <text evidence="4">The sequence shown here is derived from an EMBL/GenBank/DDBJ whole genome shotgun (WGS) entry which is preliminary data.</text>
</comment>
<dbReference type="EMBL" id="JAQOSK010000002">
    <property type="protein sequence ID" value="MDC2954222.1"/>
    <property type="molecule type" value="Genomic_DNA"/>
</dbReference>
<dbReference type="GO" id="GO:0008761">
    <property type="term" value="F:UDP-N-acetylglucosamine 2-epimerase activity"/>
    <property type="evidence" value="ECO:0007669"/>
    <property type="project" value="UniProtKB-EC"/>
</dbReference>
<comment type="similarity">
    <text evidence="1">Belongs to the UDP-N-acetylglucosamine 2-epimerase family.</text>
</comment>